<dbReference type="InterPro" id="IPR013201">
    <property type="entry name" value="Prot_inhib_I29"/>
</dbReference>
<protein>
    <submittedName>
        <fullName evidence="10">Cathepsin L8</fullName>
        <ecNumber evidence="10">3.4.22.15</ecNumber>
    </submittedName>
</protein>
<dbReference type="InterPro" id="IPR000668">
    <property type="entry name" value="Peptidase_C1A_C"/>
</dbReference>
<dbReference type="InterPro" id="IPR025661">
    <property type="entry name" value="Pept_asp_AS"/>
</dbReference>
<dbReference type="EC" id="3.4.22.15" evidence="10"/>
<name>A0A7U3RWC7_9HEMI</name>
<dbReference type="InterPro" id="IPR039417">
    <property type="entry name" value="Peptidase_C1A_papain-like"/>
</dbReference>
<feature type="domain" description="Cathepsin propeptide inhibitor" evidence="9">
    <location>
        <begin position="28"/>
        <end position="88"/>
    </location>
</feature>
<dbReference type="SMART" id="SM00645">
    <property type="entry name" value="Pept_C1"/>
    <property type="match status" value="1"/>
</dbReference>
<evidence type="ECO:0000259" key="9">
    <source>
        <dbReference type="SMART" id="SM00848"/>
    </source>
</evidence>
<dbReference type="EMBL" id="MT437749">
    <property type="protein sequence ID" value="QOV03079.1"/>
    <property type="molecule type" value="mRNA"/>
</dbReference>
<keyword evidence="3 10" id="KW-0378">Hydrolase</keyword>
<dbReference type="AlphaFoldDB" id="A0A7U3RWC7"/>
<dbReference type="PROSITE" id="PS00139">
    <property type="entry name" value="THIOL_PROTEASE_CYS"/>
    <property type="match status" value="1"/>
</dbReference>
<organism evidence="10">
    <name type="scientific">Dysdercus peruvianus</name>
    <dbReference type="NCBI Taxonomy" id="685034"/>
    <lineage>
        <taxon>Eukaryota</taxon>
        <taxon>Metazoa</taxon>
        <taxon>Ecdysozoa</taxon>
        <taxon>Arthropoda</taxon>
        <taxon>Hexapoda</taxon>
        <taxon>Insecta</taxon>
        <taxon>Pterygota</taxon>
        <taxon>Neoptera</taxon>
        <taxon>Paraneoptera</taxon>
        <taxon>Hemiptera</taxon>
        <taxon>Heteroptera</taxon>
        <taxon>Panheteroptera</taxon>
        <taxon>Pentatomomorpha</taxon>
        <taxon>Pyrrhocoroidea</taxon>
        <taxon>Pyrrhocoridae</taxon>
        <taxon>Dysdercus</taxon>
    </lineage>
</organism>
<dbReference type="PROSITE" id="PS00640">
    <property type="entry name" value="THIOL_PROTEASE_ASN"/>
    <property type="match status" value="1"/>
</dbReference>
<dbReference type="Pfam" id="PF08246">
    <property type="entry name" value="Inhibitor_I29"/>
    <property type="match status" value="1"/>
</dbReference>
<evidence type="ECO:0000256" key="1">
    <source>
        <dbReference type="ARBA" id="ARBA00008455"/>
    </source>
</evidence>
<dbReference type="FunFam" id="3.90.70.10:FF:000006">
    <property type="entry name" value="Cathepsin S"/>
    <property type="match status" value="1"/>
</dbReference>
<dbReference type="PANTHER" id="PTHR12411">
    <property type="entry name" value="CYSTEINE PROTEASE FAMILY C1-RELATED"/>
    <property type="match status" value="1"/>
</dbReference>
<keyword evidence="6" id="KW-1015">Disulfide bond</keyword>
<dbReference type="SMART" id="SM00848">
    <property type="entry name" value="Inhibitor_I29"/>
    <property type="match status" value="1"/>
</dbReference>
<dbReference type="Gene3D" id="3.90.70.10">
    <property type="entry name" value="Cysteine proteinases"/>
    <property type="match status" value="1"/>
</dbReference>
<keyword evidence="7" id="KW-0732">Signal</keyword>
<keyword evidence="2" id="KW-0645">Protease</keyword>
<feature type="domain" description="Peptidase C1A papain C-terminal" evidence="8">
    <location>
        <begin position="114"/>
        <end position="330"/>
    </location>
</feature>
<comment type="similarity">
    <text evidence="1">Belongs to the peptidase C1 family.</text>
</comment>
<feature type="signal peptide" evidence="7">
    <location>
        <begin position="1"/>
        <end position="19"/>
    </location>
</feature>
<keyword evidence="4" id="KW-0788">Thiol protease</keyword>
<dbReference type="PRINTS" id="PR00705">
    <property type="entry name" value="PAPAIN"/>
</dbReference>
<reference evidence="10" key="1">
    <citation type="journal article" date="2020" name="Insect Biochem. Mol. Biol.">
        <title>Cathepsins L and B in Dysdercus peruvianus, Rhodnius prolixus, and Mahanarva fimbriolata. Looking for enzyme adaptations to digestion.</title>
        <authorList>
            <person name="Pimentel A.C."/>
            <person name="Dias R.O."/>
            <person name="Bifano T.D."/>
            <person name="Genta F.A."/>
            <person name="Ferreira C."/>
            <person name="Terra W.R."/>
        </authorList>
    </citation>
    <scope>NUCLEOTIDE SEQUENCE</scope>
</reference>
<keyword evidence="5" id="KW-0865">Zymogen</keyword>
<dbReference type="GO" id="GO:0004197">
    <property type="term" value="F:cysteine-type endopeptidase activity"/>
    <property type="evidence" value="ECO:0007669"/>
    <property type="project" value="UniProtKB-EC"/>
</dbReference>
<dbReference type="CDD" id="cd02248">
    <property type="entry name" value="Peptidase_C1A"/>
    <property type="match status" value="1"/>
</dbReference>
<evidence type="ECO:0000259" key="8">
    <source>
        <dbReference type="SMART" id="SM00645"/>
    </source>
</evidence>
<dbReference type="InterPro" id="IPR013128">
    <property type="entry name" value="Peptidase_C1A"/>
</dbReference>
<feature type="chain" id="PRO_5030867932" evidence="7">
    <location>
        <begin position="20"/>
        <end position="331"/>
    </location>
</feature>
<evidence type="ECO:0000256" key="7">
    <source>
        <dbReference type="SAM" id="SignalP"/>
    </source>
</evidence>
<evidence type="ECO:0000256" key="6">
    <source>
        <dbReference type="ARBA" id="ARBA00023157"/>
    </source>
</evidence>
<evidence type="ECO:0000256" key="3">
    <source>
        <dbReference type="ARBA" id="ARBA00022801"/>
    </source>
</evidence>
<evidence type="ECO:0000313" key="10">
    <source>
        <dbReference type="EMBL" id="QOV03079.1"/>
    </source>
</evidence>
<evidence type="ECO:0000256" key="5">
    <source>
        <dbReference type="ARBA" id="ARBA00023145"/>
    </source>
</evidence>
<dbReference type="InterPro" id="IPR025660">
    <property type="entry name" value="Pept_his_AS"/>
</dbReference>
<dbReference type="InterPro" id="IPR000169">
    <property type="entry name" value="Pept_cys_AS"/>
</dbReference>
<proteinExistence type="evidence at transcript level"/>
<dbReference type="InterPro" id="IPR038765">
    <property type="entry name" value="Papain-like_cys_pep_sf"/>
</dbReference>
<accession>A0A7U3RWC7</accession>
<dbReference type="PROSITE" id="PS00639">
    <property type="entry name" value="THIOL_PROTEASE_HIS"/>
    <property type="match status" value="1"/>
</dbReference>
<dbReference type="GO" id="GO:0006508">
    <property type="term" value="P:proteolysis"/>
    <property type="evidence" value="ECO:0007669"/>
    <property type="project" value="UniProtKB-KW"/>
</dbReference>
<dbReference type="SUPFAM" id="SSF54001">
    <property type="entry name" value="Cysteine proteinases"/>
    <property type="match status" value="1"/>
</dbReference>
<sequence length="331" mass="36905">MNKFLFVTFVTTCAVAVSALSVSDQELWDHFKATNGKTYRNAREEQHRQNIFLQNKNLIDEHNRLYEAGNTTFTLKINQFADLTNEEFRKLNGFVQVQRDPTVPEYVAPENERLPRSVDWRTKGAVTGIKNQGQCGSCWAFSTTGSVEGQHFLKTGSLVSLSEQNLMDCSYSQGNNGCNGGLMTAAFDYIKSNRGIDTESSYPYQEKSSRNCRYSNRHVGATIRGYTNIRQGSESDLQSAVANVGPVSVAINAGMPTFQFYNSGVYFDLFCTQLVLDHGVLVVGYGTDHGHDHWIVKNSWGTTWGQDGYILMSRNRLNNCGIASSAAYPTV</sequence>
<dbReference type="Pfam" id="PF00112">
    <property type="entry name" value="Peptidase_C1"/>
    <property type="match status" value="1"/>
</dbReference>
<evidence type="ECO:0000256" key="4">
    <source>
        <dbReference type="ARBA" id="ARBA00022807"/>
    </source>
</evidence>
<evidence type="ECO:0000256" key="2">
    <source>
        <dbReference type="ARBA" id="ARBA00022670"/>
    </source>
</evidence>